<sequence length="116" mass="12643">MIGQFPAPEPYVTKDGSRIRELVHPLLSPGLGMSLAEAVVEAGGRTEAHFHTTFDEIYYCLEGAGVLHVNGQTRPFSPGAYHLMPKGSTHFLTATTTLRLLCVCCPAYTHEETIVL</sequence>
<dbReference type="PANTHER" id="PTHR36114">
    <property type="entry name" value="16.7 KDA PROTEIN IN WHIE LOCUS"/>
    <property type="match status" value="1"/>
</dbReference>
<dbReference type="Pfam" id="PF07883">
    <property type="entry name" value="Cupin_2"/>
    <property type="match status" value="1"/>
</dbReference>
<dbReference type="AlphaFoldDB" id="A0A212JPW1"/>
<organism evidence="2">
    <name type="scientific">uncultured delta proteobacterium</name>
    <dbReference type="NCBI Taxonomy" id="34034"/>
    <lineage>
        <taxon>Bacteria</taxon>
        <taxon>Deltaproteobacteria</taxon>
        <taxon>environmental samples</taxon>
    </lineage>
</organism>
<evidence type="ECO:0000259" key="1">
    <source>
        <dbReference type="Pfam" id="PF07883"/>
    </source>
</evidence>
<dbReference type="EMBL" id="FLUQ01000001">
    <property type="protein sequence ID" value="SBW01365.1"/>
    <property type="molecule type" value="Genomic_DNA"/>
</dbReference>
<dbReference type="InterPro" id="IPR014710">
    <property type="entry name" value="RmlC-like_jellyroll"/>
</dbReference>
<dbReference type="InterPro" id="IPR013096">
    <property type="entry name" value="Cupin_2"/>
</dbReference>
<protein>
    <recommendedName>
        <fullName evidence="1">Cupin type-2 domain-containing protein</fullName>
    </recommendedName>
</protein>
<proteinExistence type="predicted"/>
<dbReference type="InterPro" id="IPR011051">
    <property type="entry name" value="RmlC_Cupin_sf"/>
</dbReference>
<reference evidence="2" key="1">
    <citation type="submission" date="2016-04" db="EMBL/GenBank/DDBJ databases">
        <authorList>
            <person name="Evans L.H."/>
            <person name="Alamgir A."/>
            <person name="Owens N."/>
            <person name="Weber N.D."/>
            <person name="Virtaneva K."/>
            <person name="Barbian K."/>
            <person name="Babar A."/>
            <person name="Rosenke K."/>
        </authorList>
    </citation>
    <scope>NUCLEOTIDE SEQUENCE</scope>
    <source>
        <strain evidence="2">86</strain>
    </source>
</reference>
<gene>
    <name evidence="2" type="ORF">KL86DPRO_11952</name>
</gene>
<dbReference type="InterPro" id="IPR052044">
    <property type="entry name" value="PKS_Associated_Protein"/>
</dbReference>
<feature type="domain" description="Cupin type-2" evidence="1">
    <location>
        <begin position="39"/>
        <end position="104"/>
    </location>
</feature>
<name>A0A212JPW1_9DELT</name>
<evidence type="ECO:0000313" key="2">
    <source>
        <dbReference type="EMBL" id="SBW01365.1"/>
    </source>
</evidence>
<dbReference type="Gene3D" id="2.60.120.10">
    <property type="entry name" value="Jelly Rolls"/>
    <property type="match status" value="1"/>
</dbReference>
<dbReference type="PANTHER" id="PTHR36114:SF1">
    <property type="entry name" value="16.7 KDA PROTEIN IN WHIE LOCUS"/>
    <property type="match status" value="1"/>
</dbReference>
<accession>A0A212JPW1</accession>
<dbReference type="SUPFAM" id="SSF51182">
    <property type="entry name" value="RmlC-like cupins"/>
    <property type="match status" value="1"/>
</dbReference>